<accession>A0A7C2B3P2</accession>
<dbReference type="InterPro" id="IPR029058">
    <property type="entry name" value="AB_hydrolase_fold"/>
</dbReference>
<dbReference type="Pfam" id="PF01738">
    <property type="entry name" value="DLH"/>
    <property type="match status" value="1"/>
</dbReference>
<dbReference type="InterPro" id="IPR002925">
    <property type="entry name" value="Dienelactn_hydro"/>
</dbReference>
<comment type="caution">
    <text evidence="2">The sequence shown here is derived from an EMBL/GenBank/DDBJ whole genome shotgun (WGS) entry which is preliminary data.</text>
</comment>
<sequence>MIVFPSDSIETPGYLALPAQTPAPGVIVIQEWWGLEPHIKDVTDRFAAEGFVALAPDLYHGKIATEPDEARKLAMELEYDHAVAEIVAAARFLLARDDVRGPTVGVVGFCMGGALSLLAACASDLFGAAVVFYGRNPNPIERVRSLHCPLLGLYGEADQGIPPSEVERLRRALEAAGKQFELHIYPGAPHAFFNDTRASYRPEAAIDAWRRTLAFLRRHLAR</sequence>
<dbReference type="PANTHER" id="PTHR46623:SF6">
    <property type="entry name" value="ALPHA_BETA-HYDROLASES SUPERFAMILY PROTEIN"/>
    <property type="match status" value="1"/>
</dbReference>
<dbReference type="GO" id="GO:0016787">
    <property type="term" value="F:hydrolase activity"/>
    <property type="evidence" value="ECO:0007669"/>
    <property type="project" value="UniProtKB-KW"/>
</dbReference>
<evidence type="ECO:0000259" key="1">
    <source>
        <dbReference type="Pfam" id="PF01738"/>
    </source>
</evidence>
<keyword evidence="2" id="KW-0378">Hydrolase</keyword>
<reference evidence="2" key="1">
    <citation type="journal article" date="2020" name="mSystems">
        <title>Genome- and Community-Level Interaction Insights into Carbon Utilization and Element Cycling Functions of Hydrothermarchaeota in Hydrothermal Sediment.</title>
        <authorList>
            <person name="Zhou Z."/>
            <person name="Liu Y."/>
            <person name="Xu W."/>
            <person name="Pan J."/>
            <person name="Luo Z.H."/>
            <person name="Li M."/>
        </authorList>
    </citation>
    <scope>NUCLEOTIDE SEQUENCE [LARGE SCALE GENOMIC DNA]</scope>
    <source>
        <strain evidence="2">SpSt-222</strain>
    </source>
</reference>
<gene>
    <name evidence="2" type="ORF">ENP47_01005</name>
</gene>
<organism evidence="2">
    <name type="scientific">Thermomicrobium roseum</name>
    <dbReference type="NCBI Taxonomy" id="500"/>
    <lineage>
        <taxon>Bacteria</taxon>
        <taxon>Pseudomonadati</taxon>
        <taxon>Thermomicrobiota</taxon>
        <taxon>Thermomicrobia</taxon>
        <taxon>Thermomicrobiales</taxon>
        <taxon>Thermomicrobiaceae</taxon>
        <taxon>Thermomicrobium</taxon>
    </lineage>
</organism>
<feature type="domain" description="Dienelactone hydrolase" evidence="1">
    <location>
        <begin position="13"/>
        <end position="219"/>
    </location>
</feature>
<dbReference type="AlphaFoldDB" id="A0A7C2B3P2"/>
<dbReference type="EMBL" id="DSJL01000001">
    <property type="protein sequence ID" value="HEF64184.1"/>
    <property type="molecule type" value="Genomic_DNA"/>
</dbReference>
<protein>
    <submittedName>
        <fullName evidence="2">Dienelactone hydrolase family protein</fullName>
    </submittedName>
</protein>
<dbReference type="InterPro" id="IPR051049">
    <property type="entry name" value="Dienelactone_hydrolase-like"/>
</dbReference>
<dbReference type="Gene3D" id="3.40.50.1820">
    <property type="entry name" value="alpha/beta hydrolase"/>
    <property type="match status" value="1"/>
</dbReference>
<dbReference type="SUPFAM" id="SSF53474">
    <property type="entry name" value="alpha/beta-Hydrolases"/>
    <property type="match status" value="1"/>
</dbReference>
<name>A0A7C2B3P2_THERO</name>
<proteinExistence type="predicted"/>
<dbReference type="PANTHER" id="PTHR46623">
    <property type="entry name" value="CARBOXYMETHYLENEBUTENOLIDASE-RELATED"/>
    <property type="match status" value="1"/>
</dbReference>
<evidence type="ECO:0000313" key="2">
    <source>
        <dbReference type="EMBL" id="HEF64184.1"/>
    </source>
</evidence>